<dbReference type="SUPFAM" id="SSF47459">
    <property type="entry name" value="HLH, helix-loop-helix DNA-binding domain"/>
    <property type="match status" value="1"/>
</dbReference>
<dbReference type="GO" id="GO:0003700">
    <property type="term" value="F:DNA-binding transcription factor activity"/>
    <property type="evidence" value="ECO:0007669"/>
    <property type="project" value="InterPro"/>
</dbReference>
<feature type="region of interest" description="Disordered" evidence="5">
    <location>
        <begin position="934"/>
        <end position="968"/>
    </location>
</feature>
<dbReference type="STRING" id="542762.A0A4S4EQL4"/>
<protein>
    <recommendedName>
        <fullName evidence="6">BHLH domain-containing protein</fullName>
    </recommendedName>
</protein>
<dbReference type="EMBL" id="SDRB02002947">
    <property type="protein sequence ID" value="THG18605.1"/>
    <property type="molecule type" value="Genomic_DNA"/>
</dbReference>
<evidence type="ECO:0000313" key="8">
    <source>
        <dbReference type="Proteomes" id="UP000306102"/>
    </source>
</evidence>
<keyword evidence="3" id="KW-0804">Transcription</keyword>
<comment type="caution">
    <text evidence="7">The sequence shown here is derived from an EMBL/GenBank/DDBJ whole genome shotgun (WGS) entry which is preliminary data.</text>
</comment>
<dbReference type="InterPro" id="IPR036638">
    <property type="entry name" value="HLH_DNA-bd_sf"/>
</dbReference>
<evidence type="ECO:0000256" key="4">
    <source>
        <dbReference type="ARBA" id="ARBA00023242"/>
    </source>
</evidence>
<proteinExistence type="predicted"/>
<keyword evidence="2" id="KW-0805">Transcription regulation</keyword>
<evidence type="ECO:0000256" key="2">
    <source>
        <dbReference type="ARBA" id="ARBA00023015"/>
    </source>
</evidence>
<feature type="region of interest" description="Disordered" evidence="5">
    <location>
        <begin position="410"/>
        <end position="452"/>
    </location>
</feature>
<feature type="compositionally biased region" description="Basic residues" evidence="5">
    <location>
        <begin position="501"/>
        <end position="520"/>
    </location>
</feature>
<keyword evidence="4" id="KW-0539">Nucleus</keyword>
<dbReference type="InterPro" id="IPR043561">
    <property type="entry name" value="LHW-like"/>
</dbReference>
<evidence type="ECO:0000259" key="6">
    <source>
        <dbReference type="PROSITE" id="PS50888"/>
    </source>
</evidence>
<keyword evidence="8" id="KW-1185">Reference proteome</keyword>
<dbReference type="AlphaFoldDB" id="A0A4S4EQL4"/>
<dbReference type="PANTHER" id="PTHR46196">
    <property type="entry name" value="TRANSCRIPTION FACTOR BHLH155-LIKE ISOFORM X1-RELATED"/>
    <property type="match status" value="1"/>
</dbReference>
<gene>
    <name evidence="7" type="ORF">TEA_021405</name>
</gene>
<organism evidence="7 8">
    <name type="scientific">Camellia sinensis var. sinensis</name>
    <name type="common">China tea</name>
    <dbReference type="NCBI Taxonomy" id="542762"/>
    <lineage>
        <taxon>Eukaryota</taxon>
        <taxon>Viridiplantae</taxon>
        <taxon>Streptophyta</taxon>
        <taxon>Embryophyta</taxon>
        <taxon>Tracheophyta</taxon>
        <taxon>Spermatophyta</taxon>
        <taxon>Magnoliopsida</taxon>
        <taxon>eudicotyledons</taxon>
        <taxon>Gunneridae</taxon>
        <taxon>Pentapetalae</taxon>
        <taxon>asterids</taxon>
        <taxon>Ericales</taxon>
        <taxon>Theaceae</taxon>
        <taxon>Camellia</taxon>
    </lineage>
</organism>
<evidence type="ECO:0000256" key="5">
    <source>
        <dbReference type="SAM" id="MobiDB-lite"/>
    </source>
</evidence>
<dbReference type="Proteomes" id="UP000306102">
    <property type="component" value="Unassembled WGS sequence"/>
</dbReference>
<accession>A0A4S4EQL4</accession>
<evidence type="ECO:0000313" key="7">
    <source>
        <dbReference type="EMBL" id="THG18605.1"/>
    </source>
</evidence>
<dbReference type="Pfam" id="PF23176">
    <property type="entry name" value="bHLH_LHW"/>
    <property type="match status" value="1"/>
</dbReference>
<dbReference type="GO" id="GO:0005634">
    <property type="term" value="C:nucleus"/>
    <property type="evidence" value="ECO:0007669"/>
    <property type="project" value="UniProtKB-SubCell"/>
</dbReference>
<dbReference type="GO" id="GO:0046983">
    <property type="term" value="F:protein dimerization activity"/>
    <property type="evidence" value="ECO:0007669"/>
    <property type="project" value="InterPro"/>
</dbReference>
<dbReference type="Pfam" id="PF14215">
    <property type="entry name" value="bHLH-MYC_N"/>
    <property type="match status" value="1"/>
</dbReference>
<dbReference type="InterPro" id="IPR011598">
    <property type="entry name" value="bHLH_dom"/>
</dbReference>
<feature type="domain" description="BHLH" evidence="6">
    <location>
        <begin position="512"/>
        <end position="561"/>
    </location>
</feature>
<dbReference type="PROSITE" id="PS50888">
    <property type="entry name" value="BHLH"/>
    <property type="match status" value="1"/>
</dbReference>
<dbReference type="PANTHER" id="PTHR46196:SF2">
    <property type="entry name" value="TRANSCRIPTION FACTOR BHLH157"/>
    <property type="match status" value="1"/>
</dbReference>
<name>A0A4S4EQL4_CAMSN</name>
<feature type="compositionally biased region" description="Polar residues" evidence="5">
    <location>
        <begin position="434"/>
        <end position="452"/>
    </location>
</feature>
<feature type="compositionally biased region" description="Pro residues" evidence="5">
    <location>
        <begin position="956"/>
        <end position="965"/>
    </location>
</feature>
<comment type="subcellular location">
    <subcellularLocation>
        <location evidence="1">Nucleus</location>
    </subcellularLocation>
</comment>
<reference evidence="7 8" key="1">
    <citation type="journal article" date="2018" name="Proc. Natl. Acad. Sci. U.S.A.">
        <title>Draft genome sequence of Camellia sinensis var. sinensis provides insights into the evolution of the tea genome and tea quality.</title>
        <authorList>
            <person name="Wei C."/>
            <person name="Yang H."/>
            <person name="Wang S."/>
            <person name="Zhao J."/>
            <person name="Liu C."/>
            <person name="Gao L."/>
            <person name="Xia E."/>
            <person name="Lu Y."/>
            <person name="Tai Y."/>
            <person name="She G."/>
            <person name="Sun J."/>
            <person name="Cao H."/>
            <person name="Tong W."/>
            <person name="Gao Q."/>
            <person name="Li Y."/>
            <person name="Deng W."/>
            <person name="Jiang X."/>
            <person name="Wang W."/>
            <person name="Chen Q."/>
            <person name="Zhang S."/>
            <person name="Li H."/>
            <person name="Wu J."/>
            <person name="Wang P."/>
            <person name="Li P."/>
            <person name="Shi C."/>
            <person name="Zheng F."/>
            <person name="Jian J."/>
            <person name="Huang B."/>
            <person name="Shan D."/>
            <person name="Shi M."/>
            <person name="Fang C."/>
            <person name="Yue Y."/>
            <person name="Li F."/>
            <person name="Li D."/>
            <person name="Wei S."/>
            <person name="Han B."/>
            <person name="Jiang C."/>
            <person name="Yin Y."/>
            <person name="Xia T."/>
            <person name="Zhang Z."/>
            <person name="Bennetzen J.L."/>
            <person name="Zhao S."/>
            <person name="Wan X."/>
        </authorList>
    </citation>
    <scope>NUCLEOTIDE SEQUENCE [LARGE SCALE GENOMIC DNA]</scope>
    <source>
        <strain evidence="8">cv. Shuchazao</strain>
        <tissue evidence="7">Leaf</tissue>
    </source>
</reference>
<evidence type="ECO:0000256" key="1">
    <source>
        <dbReference type="ARBA" id="ARBA00004123"/>
    </source>
</evidence>
<evidence type="ECO:0000256" key="3">
    <source>
        <dbReference type="ARBA" id="ARBA00023163"/>
    </source>
</evidence>
<feature type="region of interest" description="Disordered" evidence="5">
    <location>
        <begin position="495"/>
        <end position="527"/>
    </location>
</feature>
<sequence length="1170" mass="128961">MKTEESDSMVQNALKSLCRNYGWSYGVFWCFDQRNSLLLTMEDAYYEEKMGIVIDNMLLQVHMLGNGFSKEFSAVDFFYKADPVIISSRSVVGQTAFTKRHRWMFLDALCGGQNRVGSTENWDMFQDDSEIHCQFASGIETITVISVDPRGVVQFGSTRKIPERMEFVDQTRRLFREIENGNTFILPENIPSSSNGEVYGRSGLFASLISSGNSFTGLKPIGASSENYMGTICSSTDLPRLSPFTSDHTRKNSSHLGNQLQMASAEIPFKLSNKSSFRLQQPLSQSTTYFDHSAAQSPCISTWSSGHSSLTSIGQQLPSQTRFLEASPVSSGLNGAEVLVKIPVNHPSYSMQSSITNIFNSDGDNNFLNDYSLGNDMFDGLGVDFEHGQAENFLDDILIPAKFLDGIGGSSNSSASSGLEDELSSESKRKLGNCSVSGDQMQSTSPPYFGENMNSLQPIHNLDRSCTLEPKKEANPKSEGGSWIGDSYSFTCGSSVVSQPKKSKGSIKVAKKSAKPGSRPKPKDRQQIQECIAELRKLIPNGMKMSIDSLLAQTINHMLFLQSVTKHAEKLKHAEERKENEAVLQDCSSSGGFNATWACAVGAQTMVDPVDVKDLSLPGQKLVQMLCEEKGFFLEIIDIIQGFGLTILKGVMEVRGNKIWACFFVEAEANRHVTKQEIYVSLHQFLYQKATKANGLSAAILHNNAQGYQDCTRFDKAKMVHDGNSNAYSFQFFIEIVMVELQMIDAKSNSHNILVLDAIPGIAPFNATSTGYVPGTGTCTGTAARVPGRAKRGLVRLDIWVWHGCGGGTPWSHCLRCTESFMRENVVEEIRQLQPDDENKQKMLDILKRFHSEEEMDNMDEDDSTLSEETIQKILSGYEISVDDLSAEEKKHFQRAVASGELSKLIEPWEPWWLKASARTISLSREGTRLVQPLAKQETVASPPDDLGSDQSYEIPPGPETPLPPISKLSSTEPSPLLAVHLVDIIYSYCFTLRLYNGDWQSDPIGSATVVLSVSSVLGQGGQPETVLEAVSHCLEQTCSPAFRHMGGLQFGLGVLDDVISLLSLGGSALVSLLCDLQRLIQAAEGELKSEKPRKSKKSEMRGKLKLAERKVFFILCWVHEQPGEAWSSLAAIVKAEKSSTMEFGGSKGVNLRMESKVETRGKALIEEVQ</sequence>
<dbReference type="InterPro" id="IPR025610">
    <property type="entry name" value="MYC/MYB_N"/>
</dbReference>